<dbReference type="GeneID" id="106763488"/>
<dbReference type="AlphaFoldDB" id="A0A1S3UB12"/>
<gene>
    <name evidence="2" type="primary">LOC106763488</name>
</gene>
<dbReference type="RefSeq" id="XP_014503159.1">
    <property type="nucleotide sequence ID" value="XM_014647673.1"/>
</dbReference>
<accession>A0A1S3UB12</accession>
<dbReference type="PANTHER" id="PTHR33067">
    <property type="entry name" value="RNA-DIRECTED DNA POLYMERASE-RELATED"/>
    <property type="match status" value="1"/>
</dbReference>
<evidence type="ECO:0000313" key="1">
    <source>
        <dbReference type="Proteomes" id="UP000087766"/>
    </source>
</evidence>
<organism evidence="1 2">
    <name type="scientific">Vigna radiata var. radiata</name>
    <name type="common">Mung bean</name>
    <name type="synonym">Phaseolus aureus</name>
    <dbReference type="NCBI Taxonomy" id="3916"/>
    <lineage>
        <taxon>Eukaryota</taxon>
        <taxon>Viridiplantae</taxon>
        <taxon>Streptophyta</taxon>
        <taxon>Embryophyta</taxon>
        <taxon>Tracheophyta</taxon>
        <taxon>Spermatophyta</taxon>
        <taxon>Magnoliopsida</taxon>
        <taxon>eudicotyledons</taxon>
        <taxon>Gunneridae</taxon>
        <taxon>Pentapetalae</taxon>
        <taxon>rosids</taxon>
        <taxon>fabids</taxon>
        <taxon>Fabales</taxon>
        <taxon>Fabaceae</taxon>
        <taxon>Papilionoideae</taxon>
        <taxon>50 kb inversion clade</taxon>
        <taxon>NPAAA clade</taxon>
        <taxon>indigoferoid/millettioid clade</taxon>
        <taxon>Phaseoleae</taxon>
        <taxon>Vigna</taxon>
    </lineage>
</organism>
<dbReference type="Gene3D" id="2.40.70.10">
    <property type="entry name" value="Acid Proteases"/>
    <property type="match status" value="1"/>
</dbReference>
<dbReference type="OrthoDB" id="778454at2759"/>
<dbReference type="InterPro" id="IPR021109">
    <property type="entry name" value="Peptidase_aspartic_dom_sf"/>
</dbReference>
<dbReference type="KEGG" id="vra:106763488"/>
<sequence length="154" mass="17387">MEITIPLTEALQQIAVYARRIKEYLGEKIDQDEEATDEQGGCSDLLKKSCPLKVKDPRGFTVPYTIGSVKIGRALLDLGSSINMMPLSLLKKIGGLRLKPTKIFLIMADESPKKPYGVVEDVVIHIKRLKFLVYFVVMEMKEDDKIQSFLEGRL</sequence>
<dbReference type="PANTHER" id="PTHR33067:SF9">
    <property type="entry name" value="RNA-DIRECTED DNA POLYMERASE"/>
    <property type="match status" value="1"/>
</dbReference>
<proteinExistence type="predicted"/>
<reference evidence="1" key="1">
    <citation type="journal article" date="2014" name="Nat. Commun.">
        <title>Genome sequence of mungbean and insights into evolution within Vigna species.</title>
        <authorList>
            <person name="Kang Y.J."/>
            <person name="Kim S.K."/>
            <person name="Kim M.Y."/>
            <person name="Lestari P."/>
            <person name="Kim K.H."/>
            <person name="Ha B.K."/>
            <person name="Jun T.H."/>
            <person name="Hwang W.J."/>
            <person name="Lee T."/>
            <person name="Lee J."/>
            <person name="Shim S."/>
            <person name="Yoon M.Y."/>
            <person name="Jang Y.E."/>
            <person name="Han K.S."/>
            <person name="Taeprayoon P."/>
            <person name="Yoon N."/>
            <person name="Somta P."/>
            <person name="Tanya P."/>
            <person name="Kim K.S."/>
            <person name="Gwag J.G."/>
            <person name="Moon J.K."/>
            <person name="Lee Y.H."/>
            <person name="Park B.S."/>
            <person name="Bombarely A."/>
            <person name="Doyle J.J."/>
            <person name="Jackson S.A."/>
            <person name="Schafleitner R."/>
            <person name="Srinives P."/>
            <person name="Varshney R.K."/>
            <person name="Lee S.H."/>
        </authorList>
    </citation>
    <scope>NUCLEOTIDE SEQUENCE [LARGE SCALE GENOMIC DNA]</scope>
    <source>
        <strain evidence="1">cv. VC1973A</strain>
    </source>
</reference>
<dbReference type="CDD" id="cd00303">
    <property type="entry name" value="retropepsin_like"/>
    <property type="match status" value="1"/>
</dbReference>
<evidence type="ECO:0000313" key="2">
    <source>
        <dbReference type="RefSeq" id="XP_014503159.1"/>
    </source>
</evidence>
<protein>
    <submittedName>
        <fullName evidence="2">Uncharacterized protein LOC106763488</fullName>
    </submittedName>
</protein>
<dbReference type="Proteomes" id="UP000087766">
    <property type="component" value="Chromosome 6"/>
</dbReference>
<reference evidence="2" key="2">
    <citation type="submission" date="2025-08" db="UniProtKB">
        <authorList>
            <consortium name="RefSeq"/>
        </authorList>
    </citation>
    <scope>IDENTIFICATION</scope>
    <source>
        <tissue evidence="2">Leaf</tissue>
    </source>
</reference>
<name>A0A1S3UB12_VIGRR</name>
<keyword evidence="1" id="KW-1185">Reference proteome</keyword>